<evidence type="ECO:0000259" key="2">
    <source>
        <dbReference type="PROSITE" id="PS50041"/>
    </source>
</evidence>
<keyword evidence="4" id="KW-1185">Reference proteome</keyword>
<dbReference type="Proteomes" id="UP000472262">
    <property type="component" value="Unassembled WGS sequence"/>
</dbReference>
<reference evidence="3" key="1">
    <citation type="submission" date="2025-08" db="UniProtKB">
        <authorList>
            <consortium name="Ensembl"/>
        </authorList>
    </citation>
    <scope>IDENTIFICATION</scope>
</reference>
<proteinExistence type="predicted"/>
<dbReference type="InterPro" id="IPR001304">
    <property type="entry name" value="C-type_lectin-like"/>
</dbReference>
<dbReference type="PROSITE" id="PS50041">
    <property type="entry name" value="C_TYPE_LECTIN_2"/>
    <property type="match status" value="1"/>
</dbReference>
<dbReference type="Gene3D" id="3.10.100.10">
    <property type="entry name" value="Mannose-Binding Protein A, subunit A"/>
    <property type="match status" value="1"/>
</dbReference>
<dbReference type="InterPro" id="IPR016186">
    <property type="entry name" value="C-type_lectin-like/link_sf"/>
</dbReference>
<dbReference type="InParanoid" id="A0A672L9N4"/>
<dbReference type="PANTHER" id="PTHR45784">
    <property type="entry name" value="C-TYPE LECTIN DOMAIN FAMILY 20 MEMBER A-RELATED"/>
    <property type="match status" value="1"/>
</dbReference>
<keyword evidence="1" id="KW-1015">Disulfide bond</keyword>
<dbReference type="Ensembl" id="ENSSGRT00000022763.1">
    <property type="protein sequence ID" value="ENSSGRP00000021088.1"/>
    <property type="gene ID" value="ENSSGRG00000012645.1"/>
</dbReference>
<accession>A0A672L9N4</accession>
<dbReference type="PROSITE" id="PS00615">
    <property type="entry name" value="C_TYPE_LECTIN_1"/>
    <property type="match status" value="1"/>
</dbReference>
<dbReference type="SMART" id="SM00034">
    <property type="entry name" value="CLECT"/>
    <property type="match status" value="1"/>
</dbReference>
<dbReference type="PANTHER" id="PTHR45784:SF3">
    <property type="entry name" value="C-TYPE LECTIN DOMAIN FAMILY 4 MEMBER K-LIKE-RELATED"/>
    <property type="match status" value="1"/>
</dbReference>
<dbReference type="AlphaFoldDB" id="A0A672L9N4"/>
<organism evidence="3 4">
    <name type="scientific">Sinocyclocheilus grahami</name>
    <name type="common">Dianchi golden-line fish</name>
    <name type="synonym">Barbus grahami</name>
    <dbReference type="NCBI Taxonomy" id="75366"/>
    <lineage>
        <taxon>Eukaryota</taxon>
        <taxon>Metazoa</taxon>
        <taxon>Chordata</taxon>
        <taxon>Craniata</taxon>
        <taxon>Vertebrata</taxon>
        <taxon>Euteleostomi</taxon>
        <taxon>Actinopterygii</taxon>
        <taxon>Neopterygii</taxon>
        <taxon>Teleostei</taxon>
        <taxon>Ostariophysi</taxon>
        <taxon>Cypriniformes</taxon>
        <taxon>Cyprinidae</taxon>
        <taxon>Cyprininae</taxon>
        <taxon>Sinocyclocheilus</taxon>
    </lineage>
</organism>
<reference evidence="3" key="2">
    <citation type="submission" date="2025-09" db="UniProtKB">
        <authorList>
            <consortium name="Ensembl"/>
        </authorList>
    </citation>
    <scope>IDENTIFICATION</scope>
</reference>
<sequence>MDIFLTKTHRFHFLPLSALMSVTFSQRREFVFVPTLMNWMNAQKYCRQHYSDLATVHDQTNLNELLKTTGLGKFWFGLYRTTGNGVFVWSEQSRSSFTRWKLGQPDIKLCVIVQNGYWVDSNCEDYFPFACYFAKNIGPHS</sequence>
<dbReference type="InterPro" id="IPR016187">
    <property type="entry name" value="CTDL_fold"/>
</dbReference>
<dbReference type="InterPro" id="IPR018378">
    <property type="entry name" value="C-type_lectin_CS"/>
</dbReference>
<dbReference type="Pfam" id="PF00059">
    <property type="entry name" value="Lectin_C"/>
    <property type="match status" value="1"/>
</dbReference>
<feature type="domain" description="C-type lectin" evidence="2">
    <location>
        <begin position="25"/>
        <end position="132"/>
    </location>
</feature>
<evidence type="ECO:0000313" key="4">
    <source>
        <dbReference type="Proteomes" id="UP000472262"/>
    </source>
</evidence>
<evidence type="ECO:0000256" key="1">
    <source>
        <dbReference type="ARBA" id="ARBA00023157"/>
    </source>
</evidence>
<protein>
    <recommendedName>
        <fullName evidence="2">C-type lectin domain-containing protein</fullName>
    </recommendedName>
</protein>
<evidence type="ECO:0000313" key="3">
    <source>
        <dbReference type="Ensembl" id="ENSSGRP00000021088.1"/>
    </source>
</evidence>
<dbReference type="SUPFAM" id="SSF56436">
    <property type="entry name" value="C-type lectin-like"/>
    <property type="match status" value="1"/>
</dbReference>
<name>A0A672L9N4_SINGR</name>